<evidence type="ECO:0000313" key="5">
    <source>
        <dbReference type="EMBL" id="KKQ91582.1"/>
    </source>
</evidence>
<dbReference type="PANTHER" id="PTHR10724:SF7">
    <property type="entry name" value="SMALL RIBOSOMAL SUBUNIT PROTEIN BS1C"/>
    <property type="match status" value="1"/>
</dbReference>
<dbReference type="Pfam" id="PF00575">
    <property type="entry name" value="S1"/>
    <property type="match status" value="3"/>
</dbReference>
<feature type="domain" description="S1 motif" evidence="4">
    <location>
        <begin position="39"/>
        <end position="106"/>
    </location>
</feature>
<keyword evidence="3" id="KW-0687">Ribonucleoprotein</keyword>
<gene>
    <name evidence="5" type="ORF">UT17_C0005G0020</name>
</gene>
<proteinExistence type="inferred from homology"/>
<dbReference type="SMART" id="SM00316">
    <property type="entry name" value="S1"/>
    <property type="match status" value="4"/>
</dbReference>
<dbReference type="InterPro" id="IPR050437">
    <property type="entry name" value="Ribos_protein_bS1-like"/>
</dbReference>
<dbReference type="InterPro" id="IPR012340">
    <property type="entry name" value="NA-bd_OB-fold"/>
</dbReference>
<dbReference type="Proteomes" id="UP000034774">
    <property type="component" value="Unassembled WGS sequence"/>
</dbReference>
<dbReference type="CDD" id="cd04465">
    <property type="entry name" value="S1_RPS1_repeat_ec2_hs2"/>
    <property type="match status" value="1"/>
</dbReference>
<dbReference type="SUPFAM" id="SSF50249">
    <property type="entry name" value="Nucleic acid-binding proteins"/>
    <property type="match status" value="4"/>
</dbReference>
<dbReference type="GO" id="GO:0003735">
    <property type="term" value="F:structural constituent of ribosome"/>
    <property type="evidence" value="ECO:0007669"/>
    <property type="project" value="TreeGrafter"/>
</dbReference>
<feature type="domain" description="S1 motif" evidence="4">
    <location>
        <begin position="211"/>
        <end position="285"/>
    </location>
</feature>
<feature type="domain" description="S1 motif" evidence="4">
    <location>
        <begin position="302"/>
        <end position="365"/>
    </location>
</feature>
<dbReference type="GO" id="GO:0003729">
    <property type="term" value="F:mRNA binding"/>
    <property type="evidence" value="ECO:0007669"/>
    <property type="project" value="TreeGrafter"/>
</dbReference>
<dbReference type="PATRIC" id="fig|1618572.3.peg.1039"/>
<dbReference type="Gene3D" id="2.40.50.140">
    <property type="entry name" value="Nucleic acid-binding proteins"/>
    <property type="match status" value="4"/>
</dbReference>
<dbReference type="PANTHER" id="PTHR10724">
    <property type="entry name" value="30S RIBOSOMAL PROTEIN S1"/>
    <property type="match status" value="1"/>
</dbReference>
<dbReference type="PROSITE" id="PS50126">
    <property type="entry name" value="S1"/>
    <property type="match status" value="4"/>
</dbReference>
<dbReference type="InterPro" id="IPR035104">
    <property type="entry name" value="Ribosomal_protein_S1-like"/>
</dbReference>
<accession>A0A0G0LKP8</accession>
<protein>
    <submittedName>
        <fullName evidence="5">RpsA</fullName>
    </submittedName>
</protein>
<keyword evidence="2" id="KW-0689">Ribosomal protein</keyword>
<feature type="domain" description="S1 motif" evidence="4">
    <location>
        <begin position="124"/>
        <end position="190"/>
    </location>
</feature>
<sequence length="374" mass="40183">MTSKTKSKTSITGTTSSTGITMAELLAGAKNKVQQFTKGQRVKATILSKSPESVIFDVGGKSEGIVKEKGYTDTKEYIEGLKVGDSVLVTILVPETRDGITILGLKDAMHDVSWEKLEQMKKDGVEVPVLGKGVGTAGFVVDVMGIEGFIPTSQMGSDVSKNAQDLVGKYFKAKVMEINKASKKVVLSEKEVSEAGDIALAKKAMEAVKEGEVYEGVVTTVAAFGAFVKIEVPVKKEKAYIEGLVHVSELSYSKVNLPSDVVKEGDKVKVRVLAAHEGKLALSIKHAGRDPWSEVEDKFKPEAKVTGKVVRISDFGVFVELTPGVEGLIHITKIPPTHKLALGQEVKCNIEEINVKDKRIALGLVLTTAPVGYK</sequence>
<evidence type="ECO:0000256" key="3">
    <source>
        <dbReference type="ARBA" id="ARBA00023274"/>
    </source>
</evidence>
<evidence type="ECO:0000256" key="1">
    <source>
        <dbReference type="ARBA" id="ARBA00006767"/>
    </source>
</evidence>
<comment type="caution">
    <text evidence="5">The sequence shown here is derived from an EMBL/GenBank/DDBJ whole genome shotgun (WGS) entry which is preliminary data.</text>
</comment>
<dbReference type="GO" id="GO:0022627">
    <property type="term" value="C:cytosolic small ribosomal subunit"/>
    <property type="evidence" value="ECO:0007669"/>
    <property type="project" value="TreeGrafter"/>
</dbReference>
<evidence type="ECO:0000256" key="2">
    <source>
        <dbReference type="ARBA" id="ARBA00022980"/>
    </source>
</evidence>
<evidence type="ECO:0000259" key="4">
    <source>
        <dbReference type="PROSITE" id="PS50126"/>
    </source>
</evidence>
<dbReference type="GO" id="GO:0006412">
    <property type="term" value="P:translation"/>
    <property type="evidence" value="ECO:0007669"/>
    <property type="project" value="TreeGrafter"/>
</dbReference>
<dbReference type="InterPro" id="IPR003029">
    <property type="entry name" value="S1_domain"/>
</dbReference>
<dbReference type="AlphaFoldDB" id="A0A0G0LKP8"/>
<name>A0A0G0LKP8_9BACT</name>
<dbReference type="STRING" id="1618572.UT17_C0005G0020"/>
<organism evidence="5 6">
    <name type="scientific">Candidatus Woesebacteria bacterium GW2011_GWB1_39_10</name>
    <dbReference type="NCBI Taxonomy" id="1618572"/>
    <lineage>
        <taxon>Bacteria</taxon>
        <taxon>Candidatus Woeseibacteriota</taxon>
    </lineage>
</organism>
<dbReference type="PRINTS" id="PR00681">
    <property type="entry name" value="RIBOSOMALS1"/>
</dbReference>
<comment type="similarity">
    <text evidence="1">Belongs to the bacterial ribosomal protein bS1 family.</text>
</comment>
<dbReference type="EMBL" id="LBVU01000005">
    <property type="protein sequence ID" value="KKQ91582.1"/>
    <property type="molecule type" value="Genomic_DNA"/>
</dbReference>
<reference evidence="5 6" key="1">
    <citation type="journal article" date="2015" name="Nature">
        <title>rRNA introns, odd ribosomes, and small enigmatic genomes across a large radiation of phyla.</title>
        <authorList>
            <person name="Brown C.T."/>
            <person name="Hug L.A."/>
            <person name="Thomas B.C."/>
            <person name="Sharon I."/>
            <person name="Castelle C.J."/>
            <person name="Singh A."/>
            <person name="Wilkins M.J."/>
            <person name="Williams K.H."/>
            <person name="Banfield J.F."/>
        </authorList>
    </citation>
    <scope>NUCLEOTIDE SEQUENCE [LARGE SCALE GENOMIC DNA]</scope>
</reference>
<evidence type="ECO:0000313" key="6">
    <source>
        <dbReference type="Proteomes" id="UP000034774"/>
    </source>
</evidence>